<keyword evidence="4" id="KW-1185">Reference proteome</keyword>
<feature type="compositionally biased region" description="Low complexity" evidence="1">
    <location>
        <begin position="25"/>
        <end position="37"/>
    </location>
</feature>
<name>A0A7C9M4F7_9DEIO</name>
<accession>A0A7C9M4F7</accession>
<dbReference type="AlphaFoldDB" id="A0A7C9M4F7"/>
<proteinExistence type="predicted"/>
<dbReference type="RefSeq" id="WP_157461285.1">
    <property type="nucleotide sequence ID" value="NZ_WQLB01000040.1"/>
</dbReference>
<keyword evidence="2" id="KW-0472">Membrane</keyword>
<sequence>MTVPPDPQTNAQRGETQAAEGQPEALGRAASVAAAPAGRPFPSSPALGRPAPQVEAPAPSVLAAPLPQGPTRSATHALIHLLGGVLVLGLLAYFMWTPGEWTTRLLAWVLLTILADEFGGWYGYAGLVLGGLGYFSPVAPPEQWSVVLPLVGGALGGLLLLKHSGGLLVLPFAGALFAGVLVAAGRFATKIDPELTLPGREDFQRTALLALLLGLGISAVRQIVGLVLRAQARRRERLAAQPV</sequence>
<comment type="caution">
    <text evidence="3">The sequence shown here is derived from an EMBL/GenBank/DDBJ whole genome shotgun (WGS) entry which is preliminary data.</text>
</comment>
<dbReference type="EMBL" id="WQLB01000040">
    <property type="protein sequence ID" value="MVN89022.1"/>
    <property type="molecule type" value="Genomic_DNA"/>
</dbReference>
<feature type="region of interest" description="Disordered" evidence="1">
    <location>
        <begin position="1"/>
        <end position="54"/>
    </location>
</feature>
<evidence type="ECO:0000256" key="2">
    <source>
        <dbReference type="SAM" id="Phobius"/>
    </source>
</evidence>
<feature type="transmembrane region" description="Helical" evidence="2">
    <location>
        <begin position="77"/>
        <end position="96"/>
    </location>
</feature>
<keyword evidence="2" id="KW-0812">Transmembrane</keyword>
<feature type="transmembrane region" description="Helical" evidence="2">
    <location>
        <begin position="144"/>
        <end position="161"/>
    </location>
</feature>
<gene>
    <name evidence="3" type="ORF">GO986_19975</name>
</gene>
<evidence type="ECO:0000313" key="3">
    <source>
        <dbReference type="EMBL" id="MVN89022.1"/>
    </source>
</evidence>
<keyword evidence="2" id="KW-1133">Transmembrane helix</keyword>
<evidence type="ECO:0000313" key="4">
    <source>
        <dbReference type="Proteomes" id="UP000483286"/>
    </source>
</evidence>
<feature type="transmembrane region" description="Helical" evidence="2">
    <location>
        <begin position="105"/>
        <end position="124"/>
    </location>
</feature>
<dbReference type="Proteomes" id="UP000483286">
    <property type="component" value="Unassembled WGS sequence"/>
</dbReference>
<feature type="transmembrane region" description="Helical" evidence="2">
    <location>
        <begin position="208"/>
        <end position="228"/>
    </location>
</feature>
<feature type="transmembrane region" description="Helical" evidence="2">
    <location>
        <begin position="168"/>
        <end position="188"/>
    </location>
</feature>
<evidence type="ECO:0000256" key="1">
    <source>
        <dbReference type="SAM" id="MobiDB-lite"/>
    </source>
</evidence>
<reference evidence="3 4" key="1">
    <citation type="submission" date="2019-12" db="EMBL/GenBank/DDBJ databases">
        <title>Deinococcus sp. HMF7620 Genome sequencing and assembly.</title>
        <authorList>
            <person name="Kang H."/>
            <person name="Kim H."/>
            <person name="Joh K."/>
        </authorList>
    </citation>
    <scope>NUCLEOTIDE SEQUENCE [LARGE SCALE GENOMIC DNA]</scope>
    <source>
        <strain evidence="3 4">HMF7620</strain>
    </source>
</reference>
<organism evidence="3 4">
    <name type="scientific">Deinococcus arboris</name>
    <dbReference type="NCBI Taxonomy" id="2682977"/>
    <lineage>
        <taxon>Bacteria</taxon>
        <taxon>Thermotogati</taxon>
        <taxon>Deinococcota</taxon>
        <taxon>Deinococci</taxon>
        <taxon>Deinococcales</taxon>
        <taxon>Deinococcaceae</taxon>
        <taxon>Deinococcus</taxon>
    </lineage>
</organism>
<protein>
    <submittedName>
        <fullName evidence="3">Uncharacterized protein</fullName>
    </submittedName>
</protein>